<dbReference type="Pfam" id="PF05461">
    <property type="entry name" value="ApoL"/>
    <property type="match status" value="1"/>
</dbReference>
<evidence type="ECO:0008006" key="6">
    <source>
        <dbReference type="Google" id="ProtNLM"/>
    </source>
</evidence>
<dbReference type="InterPro" id="IPR008405">
    <property type="entry name" value="ApoL"/>
</dbReference>
<feature type="region of interest" description="Disordered" evidence="3">
    <location>
        <begin position="310"/>
        <end position="342"/>
    </location>
</feature>
<dbReference type="PANTHER" id="PTHR14096:SF27">
    <property type="entry name" value="APOLIPOPROTEIN L2"/>
    <property type="match status" value="1"/>
</dbReference>
<evidence type="ECO:0000256" key="2">
    <source>
        <dbReference type="SAM" id="Coils"/>
    </source>
</evidence>
<dbReference type="GO" id="GO:0008289">
    <property type="term" value="F:lipid binding"/>
    <property type="evidence" value="ECO:0007669"/>
    <property type="project" value="InterPro"/>
</dbReference>
<protein>
    <recommendedName>
        <fullName evidence="6">Apolipoprotein L3-like</fullName>
    </recommendedName>
</protein>
<proteinExistence type="inferred from homology"/>
<dbReference type="AlphaFoldDB" id="A0A8D1ACQ5"/>
<organism evidence="4 5">
    <name type="scientific">Sus scrofa</name>
    <name type="common">Pig</name>
    <dbReference type="NCBI Taxonomy" id="9823"/>
    <lineage>
        <taxon>Eukaryota</taxon>
        <taxon>Metazoa</taxon>
        <taxon>Chordata</taxon>
        <taxon>Craniata</taxon>
        <taxon>Vertebrata</taxon>
        <taxon>Euteleostomi</taxon>
        <taxon>Mammalia</taxon>
        <taxon>Eutheria</taxon>
        <taxon>Laurasiatheria</taxon>
        <taxon>Artiodactyla</taxon>
        <taxon>Suina</taxon>
        <taxon>Suidae</taxon>
        <taxon>Sus</taxon>
    </lineage>
</organism>
<evidence type="ECO:0000256" key="3">
    <source>
        <dbReference type="SAM" id="MobiDB-lite"/>
    </source>
</evidence>
<dbReference type="PANTHER" id="PTHR14096">
    <property type="entry name" value="APOLIPOPROTEIN L"/>
    <property type="match status" value="1"/>
</dbReference>
<evidence type="ECO:0000256" key="1">
    <source>
        <dbReference type="ARBA" id="ARBA00010090"/>
    </source>
</evidence>
<feature type="coiled-coil region" evidence="2">
    <location>
        <begin position="49"/>
        <end position="76"/>
    </location>
</feature>
<dbReference type="GO" id="GO:0006869">
    <property type="term" value="P:lipid transport"/>
    <property type="evidence" value="ECO:0007669"/>
    <property type="project" value="InterPro"/>
</dbReference>
<comment type="similarity">
    <text evidence="1">Belongs to the apolipoprotein L family.</text>
</comment>
<evidence type="ECO:0000313" key="4">
    <source>
        <dbReference type="Ensembl" id="ENSSSCP00035029688.1"/>
    </source>
</evidence>
<dbReference type="Proteomes" id="UP000694720">
    <property type="component" value="Unplaced"/>
</dbReference>
<accession>A0A8D1ACQ5</accession>
<dbReference type="GO" id="GO:0005576">
    <property type="term" value="C:extracellular region"/>
    <property type="evidence" value="ECO:0007669"/>
    <property type="project" value="InterPro"/>
</dbReference>
<sequence length="356" mass="38707">MSSDDPRDHSESESFFEEVTEYFRNTVSREELQLLLTEGKAWEKFVTEADLSREEADALREYLKELETDLALEDKDSLLQDQLERTRFLQEFPRVKLEIEAQIGKLHALAAKVDKVHRDCTISNVVATSTGAASGILTVLGLALAPVTAGFSLALSATGLGLGVAASVTGVSASIVDKVNSSLAEREASRLMSTSFNKAEVISESLGKSTPQIVSLTKNFIQGLPRIGKNIRAIKLAKANPRLAANAKRFMTAGQVSVRNRRLVKKTFEGTVLAMTKNARIIGMATAGVALLMDVGFLVKESIHLQQGAKAESAERLRQQAQSSAETRPGPTRSGTLEAKRRGHKMIKVGKLSWSL</sequence>
<evidence type="ECO:0000313" key="5">
    <source>
        <dbReference type="Proteomes" id="UP000694720"/>
    </source>
</evidence>
<keyword evidence="2" id="KW-0175">Coiled coil</keyword>
<dbReference type="Ensembl" id="ENSSSCT00035073175.1">
    <property type="protein sequence ID" value="ENSSSCP00035029688.1"/>
    <property type="gene ID" value="ENSSSCG00035054839.1"/>
</dbReference>
<dbReference type="GO" id="GO:0042157">
    <property type="term" value="P:lipoprotein metabolic process"/>
    <property type="evidence" value="ECO:0007669"/>
    <property type="project" value="InterPro"/>
</dbReference>
<reference evidence="4" key="1">
    <citation type="submission" date="2025-08" db="UniProtKB">
        <authorList>
            <consortium name="Ensembl"/>
        </authorList>
    </citation>
    <scope>IDENTIFICATION</scope>
</reference>
<name>A0A8D1ACQ5_PIG</name>